<evidence type="ECO:0000313" key="6">
    <source>
        <dbReference type="Proteomes" id="UP001597526"/>
    </source>
</evidence>
<gene>
    <name evidence="5" type="ORF">ACFSQJ_18675</name>
</gene>
<feature type="domain" description="Peptidase S9 prolyl oligopeptidase catalytic" evidence="3">
    <location>
        <begin position="466"/>
        <end position="674"/>
    </location>
</feature>
<organism evidence="5 6">
    <name type="scientific">Croceitalea marina</name>
    <dbReference type="NCBI Taxonomy" id="1775166"/>
    <lineage>
        <taxon>Bacteria</taxon>
        <taxon>Pseudomonadati</taxon>
        <taxon>Bacteroidota</taxon>
        <taxon>Flavobacteriia</taxon>
        <taxon>Flavobacteriales</taxon>
        <taxon>Flavobacteriaceae</taxon>
        <taxon>Croceitalea</taxon>
    </lineage>
</organism>
<evidence type="ECO:0000256" key="1">
    <source>
        <dbReference type="ARBA" id="ARBA00022801"/>
    </source>
</evidence>
<dbReference type="InterPro" id="IPR011042">
    <property type="entry name" value="6-blade_b-propeller_TolB-like"/>
</dbReference>
<dbReference type="Pfam" id="PF00930">
    <property type="entry name" value="DPPIV_N"/>
    <property type="match status" value="1"/>
</dbReference>
<dbReference type="Gene3D" id="2.120.10.30">
    <property type="entry name" value="TolB, C-terminal domain"/>
    <property type="match status" value="2"/>
</dbReference>
<dbReference type="Pfam" id="PF00326">
    <property type="entry name" value="Peptidase_S9"/>
    <property type="match status" value="1"/>
</dbReference>
<name>A0ABW5N1L3_9FLAO</name>
<dbReference type="Gene3D" id="3.40.50.1820">
    <property type="entry name" value="alpha/beta hydrolase"/>
    <property type="match status" value="1"/>
</dbReference>
<dbReference type="RefSeq" id="WP_377768430.1">
    <property type="nucleotide sequence ID" value="NZ_JBHULB010000082.1"/>
</dbReference>
<dbReference type="Proteomes" id="UP001597526">
    <property type="component" value="Unassembled WGS sequence"/>
</dbReference>
<evidence type="ECO:0000259" key="3">
    <source>
        <dbReference type="Pfam" id="PF00326"/>
    </source>
</evidence>
<keyword evidence="1" id="KW-0378">Hydrolase</keyword>
<keyword evidence="2" id="KW-0720">Serine protease</keyword>
<dbReference type="InterPro" id="IPR001375">
    <property type="entry name" value="Peptidase_S9_cat"/>
</dbReference>
<dbReference type="PANTHER" id="PTHR42776">
    <property type="entry name" value="SERINE PEPTIDASE S9 FAMILY MEMBER"/>
    <property type="match status" value="1"/>
</dbReference>
<comment type="caution">
    <text evidence="5">The sequence shown here is derived from an EMBL/GenBank/DDBJ whole genome shotgun (WGS) entry which is preliminary data.</text>
</comment>
<sequence length="682" mass="77050">MQRFFLLFFLGLSAQFSNGQKTNFSYLDVFNLQYVSDPQISPNGDWVVYRRMGFDVMKDRAWGNLWMLKTDGSQHQKLTSREVSENNPKWSPSGDRIVFSSSTDEGSEIYLYWVKTGKIAKLSQLPFSPSAITWSPDGTQLAFSMNVAAKAPVLAKMPRKPKGAKWAEAPRITDRVYHEADGRGYIKPGFNHIFTIPANGGAPRQITSGDWHHRGTLSWSKDATAIYFSANRIEDWEYRFRNSEIYSVNLKNGDIIALTDRNGPDYEPQVSPDGKYIAYLGYEDKVQAYQIRKVHIMNMDGSDKKVISKALDRSISGIKWDSNSEGLYFNYDDKGNGKIGHVSLFGKVTKLADNRGGTTLGRPYGSGSYSISKNGTIAYTHSRPDYPAELAILKAKQKTPRKITKLNKALFDYKTLGRVEEVWYKSSFDGRDIQGWVVYPPNYDATKKYPFMVENHGGPILNYGDRFSIEMQLYASEGYIVFYPNARGSTSYGEEFGNLLYNNYPGQDYDDTMDGVDHCIKMGIAHEDQLFVTGGSAGGIMSAWMIGKNNRFEAAVVAKPVMNWISKTLVADNYFGYANSRYPGQPWENFEGYWKFSPLSLVGNIKTPTMVMVGMNDLRTPPSEAKQLYHALKLRKIETVLVEIPGASHGIASRPSNLITKIAHTVAWFDTYRKNKENEKEE</sequence>
<keyword evidence="2" id="KW-0645">Protease</keyword>
<evidence type="ECO:0000313" key="5">
    <source>
        <dbReference type="EMBL" id="MFD2588957.1"/>
    </source>
</evidence>
<feature type="domain" description="Dipeptidylpeptidase IV N-terminal" evidence="4">
    <location>
        <begin position="187"/>
        <end position="278"/>
    </location>
</feature>
<keyword evidence="6" id="KW-1185">Reference proteome</keyword>
<dbReference type="InterPro" id="IPR002469">
    <property type="entry name" value="Peptidase_S9B_N"/>
</dbReference>
<reference evidence="6" key="1">
    <citation type="journal article" date="2019" name="Int. J. Syst. Evol. Microbiol.">
        <title>The Global Catalogue of Microorganisms (GCM) 10K type strain sequencing project: providing services to taxonomists for standard genome sequencing and annotation.</title>
        <authorList>
            <consortium name="The Broad Institute Genomics Platform"/>
            <consortium name="The Broad Institute Genome Sequencing Center for Infectious Disease"/>
            <person name="Wu L."/>
            <person name="Ma J."/>
        </authorList>
    </citation>
    <scope>NUCLEOTIDE SEQUENCE [LARGE SCALE GENOMIC DNA]</scope>
    <source>
        <strain evidence="6">KCTC 52368</strain>
    </source>
</reference>
<dbReference type="InterPro" id="IPR029058">
    <property type="entry name" value="AB_hydrolase_fold"/>
</dbReference>
<accession>A0ABW5N1L3</accession>
<dbReference type="EMBL" id="JBHULB010000082">
    <property type="protein sequence ID" value="MFD2588957.1"/>
    <property type="molecule type" value="Genomic_DNA"/>
</dbReference>
<dbReference type="SUPFAM" id="SSF53474">
    <property type="entry name" value="alpha/beta-Hydrolases"/>
    <property type="match status" value="1"/>
</dbReference>
<dbReference type="SUPFAM" id="SSF82171">
    <property type="entry name" value="DPP6 N-terminal domain-like"/>
    <property type="match status" value="1"/>
</dbReference>
<dbReference type="InterPro" id="IPR011659">
    <property type="entry name" value="WD40"/>
</dbReference>
<protein>
    <submittedName>
        <fullName evidence="5">S9 family peptidase</fullName>
    </submittedName>
</protein>
<dbReference type="PANTHER" id="PTHR42776:SF27">
    <property type="entry name" value="DIPEPTIDYL PEPTIDASE FAMILY MEMBER 6"/>
    <property type="match status" value="1"/>
</dbReference>
<evidence type="ECO:0000256" key="2">
    <source>
        <dbReference type="ARBA" id="ARBA00022825"/>
    </source>
</evidence>
<evidence type="ECO:0000259" key="4">
    <source>
        <dbReference type="Pfam" id="PF00930"/>
    </source>
</evidence>
<dbReference type="Pfam" id="PF07676">
    <property type="entry name" value="PD40"/>
    <property type="match status" value="2"/>
</dbReference>
<proteinExistence type="predicted"/>